<gene>
    <name evidence="1" type="ordered locus">HMPREF0389_01677</name>
</gene>
<dbReference type="HOGENOM" id="CLU_917809_0_0_9"/>
<name>E8RK67_FILAD</name>
<reference evidence="2" key="1">
    <citation type="submission" date="2010-12" db="EMBL/GenBank/DDBJ databases">
        <title>The genome sequence of Filifactor alocis strain ATCC 35896.</title>
        <authorList>
            <consortium name="The Broad Institute Genome Sequencing Platform"/>
            <person name="Ward D."/>
            <person name="Earl A."/>
            <person name="Feldgarden M."/>
            <person name="Young S.K."/>
            <person name="Gargeya S."/>
            <person name="Zeng Q."/>
            <person name="Alvarado L."/>
            <person name="Berlin A."/>
            <person name="Bochicchio J."/>
            <person name="Chapman S.B."/>
            <person name="Chen Z."/>
            <person name="Freedman E."/>
            <person name="Gellesch M."/>
            <person name="Goldberg J."/>
            <person name="Griggs A."/>
            <person name="Gujja S."/>
            <person name="Heilman E."/>
            <person name="Heiman D."/>
            <person name="Howarth C."/>
            <person name="Mehta T."/>
            <person name="Neiman D."/>
            <person name="Pearson M."/>
            <person name="Roberts A."/>
            <person name="Saif S."/>
            <person name="Shea T."/>
            <person name="Shenoy N."/>
            <person name="Sisk P."/>
            <person name="Stolte C."/>
            <person name="Sykes S."/>
            <person name="White J."/>
            <person name="Yandava C."/>
            <person name="Izard J."/>
            <person name="Blanton J.M."/>
            <person name="Baranova O.V."/>
            <person name="Tanner A.C."/>
            <person name="Dewhirst F.E."/>
            <person name="Haas B."/>
            <person name="Nusbaum C."/>
            <person name="Birren B."/>
        </authorList>
    </citation>
    <scope>NUCLEOTIDE SEQUENCE [LARGE SCALE GENOMIC DNA]</scope>
    <source>
        <strain evidence="2">ATCC 35896 / D40 B5</strain>
    </source>
</reference>
<sequence>MGGIYIYRLSSAPALKETDLTNQKNSWNGMVYEYGPLHPYEMCSMRKPDLIAHLGEPMGEGDGTEEETRFLRYEYEWFSLPTRSKIYYAREQRIYKAVITFRDIEFDDLQKRITDGVGEPVSVEESHEFKDVIWMKDSIKYWLTKTEEGELNLEVRLAYYENPEDLDLGYRPTIVQRSKTTDVTGDNKPDDVILIGSKRAYTQISYDHLYLLIISNGEIYTEDFPKDMDGGQYPQMRIETEKNKNEIVVESGNNFVLNQNVFVFENNKIKNISSTNEPIKK</sequence>
<organism evidence="1 2">
    <name type="scientific">Filifactor alocis (strain ATCC 35896 / CCUG 47790 / D40 B5)</name>
    <name type="common">Fusobacterium alocis</name>
    <dbReference type="NCBI Taxonomy" id="546269"/>
    <lineage>
        <taxon>Bacteria</taxon>
        <taxon>Bacillati</taxon>
        <taxon>Bacillota</taxon>
        <taxon>Clostridia</taxon>
        <taxon>Peptostreptococcales</taxon>
        <taxon>Filifactoraceae</taxon>
        <taxon>Filifactor</taxon>
    </lineage>
</organism>
<evidence type="ECO:0000313" key="2">
    <source>
        <dbReference type="Proteomes" id="UP000007468"/>
    </source>
</evidence>
<evidence type="ECO:0000313" key="1">
    <source>
        <dbReference type="EMBL" id="ADW16123.1"/>
    </source>
</evidence>
<dbReference type="eggNOG" id="ENOG503456A">
    <property type="taxonomic scope" value="Bacteria"/>
</dbReference>
<proteinExistence type="predicted"/>
<accession>E8RK67</accession>
<dbReference type="Proteomes" id="UP000007468">
    <property type="component" value="Chromosome"/>
</dbReference>
<keyword evidence="2" id="KW-1185">Reference proteome</keyword>
<dbReference type="STRING" id="546269.HMPREF0389_01677"/>
<dbReference type="EMBL" id="CP002390">
    <property type="protein sequence ID" value="ADW16123.1"/>
    <property type="molecule type" value="Genomic_DNA"/>
</dbReference>
<dbReference type="AlphaFoldDB" id="E8RK67"/>
<dbReference type="KEGG" id="faa:HMPREF0389_01677"/>
<protein>
    <submittedName>
        <fullName evidence="1">Uncharacterized protein</fullName>
    </submittedName>
</protein>